<evidence type="ECO:0000313" key="1">
    <source>
        <dbReference type="EMBL" id="KAJ5381235.1"/>
    </source>
</evidence>
<protein>
    <recommendedName>
        <fullName evidence="3">F-box domain-containing protein</fullName>
    </recommendedName>
</protein>
<accession>A0A9W9VJ20</accession>
<dbReference type="AlphaFoldDB" id="A0A9W9VJ20"/>
<comment type="caution">
    <text evidence="1">The sequence shown here is derived from an EMBL/GenBank/DDBJ whole genome shotgun (WGS) entry which is preliminary data.</text>
</comment>
<proteinExistence type="predicted"/>
<gene>
    <name evidence="1" type="ORF">N7496_003663</name>
</gene>
<reference evidence="1" key="2">
    <citation type="journal article" date="2023" name="IMA Fungus">
        <title>Comparative genomic study of the Penicillium genus elucidates a diverse pangenome and 15 lateral gene transfer events.</title>
        <authorList>
            <person name="Petersen C."/>
            <person name="Sorensen T."/>
            <person name="Nielsen M.R."/>
            <person name="Sondergaard T.E."/>
            <person name="Sorensen J.L."/>
            <person name="Fitzpatrick D.A."/>
            <person name="Frisvad J.C."/>
            <person name="Nielsen K.L."/>
        </authorList>
    </citation>
    <scope>NUCLEOTIDE SEQUENCE</scope>
    <source>
        <strain evidence="1">IBT 29864</strain>
    </source>
</reference>
<organism evidence="1 2">
    <name type="scientific">Penicillium cataractarum</name>
    <dbReference type="NCBI Taxonomy" id="2100454"/>
    <lineage>
        <taxon>Eukaryota</taxon>
        <taxon>Fungi</taxon>
        <taxon>Dikarya</taxon>
        <taxon>Ascomycota</taxon>
        <taxon>Pezizomycotina</taxon>
        <taxon>Eurotiomycetes</taxon>
        <taxon>Eurotiomycetidae</taxon>
        <taxon>Eurotiales</taxon>
        <taxon>Aspergillaceae</taxon>
        <taxon>Penicillium</taxon>
    </lineage>
</organism>
<evidence type="ECO:0000313" key="2">
    <source>
        <dbReference type="Proteomes" id="UP001147782"/>
    </source>
</evidence>
<dbReference type="Proteomes" id="UP001147782">
    <property type="component" value="Unassembled WGS sequence"/>
</dbReference>
<sequence>MKEHWAANDAIAGSETSVSGFDGCPADILYLVFKLLSPAELRGLCLVNKISRSLAQPFLYSKIQWTWRDPHFAPPIIQLLRTLLCRPQLAAYITNLHLDGKVFRQHPFRFSIPKITISDIGLEKFVAFIRGTGVPYSDFWIQEVSQGTTDALVALLLAQGLSNLRCLYLGPVFAQRSTLIGMVLRSAICEPKNYRLPDFQHLRDVSFLSCIYWDEARDKKIKNTVDILPVLYLPSLRRMSASIENSATFTWPVTHLPMPSNVTSLDLTQIREAYLGEVLSVTPKLKILRWKFYYDFGIHDAFNQPIVNLDQIVTAISHVRNTLTDLTILADCGIGGNDQFLPGIKMEGSLRAMVDWEMLKRLQVPWAFLVGFAQDKVKRLQDFIPRNIELLTITDDLRLQNDDEMVPEWPRWEWEDHVIVELIRAWLHNWKAYTPHLHCLTLILSLIMEDFGEWPPSIRQHFMELGAQAGVQVEIIEQDYYEL</sequence>
<dbReference type="EMBL" id="JAPZBS010000002">
    <property type="protein sequence ID" value="KAJ5381235.1"/>
    <property type="molecule type" value="Genomic_DNA"/>
</dbReference>
<dbReference type="OrthoDB" id="4191831at2759"/>
<reference evidence="1" key="1">
    <citation type="submission" date="2022-11" db="EMBL/GenBank/DDBJ databases">
        <authorList>
            <person name="Petersen C."/>
        </authorList>
    </citation>
    <scope>NUCLEOTIDE SEQUENCE</scope>
    <source>
        <strain evidence="1">IBT 29864</strain>
    </source>
</reference>
<evidence type="ECO:0008006" key="3">
    <source>
        <dbReference type="Google" id="ProtNLM"/>
    </source>
</evidence>
<dbReference type="GeneID" id="81435771"/>
<dbReference type="RefSeq" id="XP_056558806.1">
    <property type="nucleotide sequence ID" value="XM_056696594.1"/>
</dbReference>
<keyword evidence="2" id="KW-1185">Reference proteome</keyword>
<name>A0A9W9VJ20_9EURO</name>